<dbReference type="OMA" id="THLFQED"/>
<dbReference type="InParanoid" id="L7JSM6"/>
<dbReference type="EC" id="3.6.1.15" evidence="3"/>
<dbReference type="GO" id="GO:0005737">
    <property type="term" value="C:cytoplasm"/>
    <property type="evidence" value="ECO:0007669"/>
    <property type="project" value="TreeGrafter"/>
</dbReference>
<dbReference type="PANTHER" id="PTHR11067">
    <property type="entry name" value="INOSINE TRIPHOSPHATE PYROPHOSPHATASE/HAM1 PROTEIN"/>
    <property type="match status" value="1"/>
</dbReference>
<accession>L7JSM6</accession>
<dbReference type="GO" id="GO:0047429">
    <property type="term" value="F:nucleoside triphosphate diphosphatase activity"/>
    <property type="evidence" value="ECO:0007669"/>
    <property type="project" value="InterPro"/>
</dbReference>
<evidence type="ECO:0000256" key="1">
    <source>
        <dbReference type="ARBA" id="ARBA00008023"/>
    </source>
</evidence>
<dbReference type="InterPro" id="IPR002637">
    <property type="entry name" value="RdgB/HAM1"/>
</dbReference>
<protein>
    <submittedName>
        <fullName evidence="3">Inosine triphosphate pyrophosphatase</fullName>
        <ecNumber evidence="3">3.6.1.15</ecNumber>
    </submittedName>
</protein>
<dbReference type="HOGENOM" id="CLU_082080_1_1_1"/>
<evidence type="ECO:0000313" key="3">
    <source>
        <dbReference type="EMBL" id="ELQ74483.1"/>
    </source>
</evidence>
<dbReference type="EMBL" id="JH994038">
    <property type="protein sequence ID" value="ELQ74483.1"/>
    <property type="molecule type" value="Genomic_DNA"/>
</dbReference>
<dbReference type="GO" id="GO:0017111">
    <property type="term" value="F:ribonucleoside triphosphate phosphatase activity"/>
    <property type="evidence" value="ECO:0007669"/>
    <property type="project" value="UniProtKB-EC"/>
</dbReference>
<dbReference type="Pfam" id="PF01725">
    <property type="entry name" value="Ham1p_like"/>
    <property type="match status" value="1"/>
</dbReference>
<dbReference type="FunCoup" id="L7JSM6">
    <property type="interactions" value="187"/>
</dbReference>
<name>L7JSM6_TRAHO</name>
<keyword evidence="4" id="KW-1185">Reference proteome</keyword>
<evidence type="ECO:0000256" key="2">
    <source>
        <dbReference type="ARBA" id="ARBA00022801"/>
    </source>
</evidence>
<dbReference type="VEuPathDB" id="MicrosporidiaDB:THOM_2578"/>
<gene>
    <name evidence="3" type="ORF">THOM_2578</name>
</gene>
<comment type="similarity">
    <text evidence="1">Belongs to the HAM1 NTPase family.</text>
</comment>
<dbReference type="InterPro" id="IPR029001">
    <property type="entry name" value="ITPase-like_fam"/>
</dbReference>
<evidence type="ECO:0000313" key="4">
    <source>
        <dbReference type="Proteomes" id="UP000011185"/>
    </source>
</evidence>
<dbReference type="GO" id="GO:0009143">
    <property type="term" value="P:nucleoside triphosphate catabolic process"/>
    <property type="evidence" value="ECO:0007669"/>
    <property type="project" value="InterPro"/>
</dbReference>
<reference evidence="3 4" key="1">
    <citation type="journal article" date="2012" name="PLoS Pathog.">
        <title>The genome of the obligate intracellular parasite Trachipleistophora hominis: new insights into microsporidian genome dynamics and reductive evolution.</title>
        <authorList>
            <person name="Heinz E."/>
            <person name="Williams T.A."/>
            <person name="Nakjang S."/>
            <person name="Noel C.J."/>
            <person name="Swan D.C."/>
            <person name="Goldberg A.V."/>
            <person name="Harris S.R."/>
            <person name="Weinmaier T."/>
            <person name="Markert S."/>
            <person name="Becher D."/>
            <person name="Bernhardt J."/>
            <person name="Dagan T."/>
            <person name="Hacker C."/>
            <person name="Lucocq J.M."/>
            <person name="Schweder T."/>
            <person name="Rattei T."/>
            <person name="Hall N."/>
            <person name="Hirt R.P."/>
            <person name="Embley T.M."/>
        </authorList>
    </citation>
    <scope>NUCLEOTIDE SEQUENCE [LARGE SCALE GENOMIC DNA]</scope>
</reference>
<dbReference type="Proteomes" id="UP000011185">
    <property type="component" value="Unassembled WGS sequence"/>
</dbReference>
<dbReference type="PANTHER" id="PTHR11067:SF9">
    <property type="entry name" value="INOSINE TRIPHOSPHATE PYROPHOSPHATASE"/>
    <property type="match status" value="1"/>
</dbReference>
<dbReference type="STRING" id="72359.L7JSM6"/>
<dbReference type="AlphaFoldDB" id="L7JSM6"/>
<dbReference type="OrthoDB" id="6288734at2759"/>
<proteinExistence type="inferred from homology"/>
<dbReference type="Gene3D" id="3.90.950.10">
    <property type="match status" value="1"/>
</dbReference>
<organism evidence="3 4">
    <name type="scientific">Trachipleistophora hominis</name>
    <name type="common">Microsporidian parasite</name>
    <dbReference type="NCBI Taxonomy" id="72359"/>
    <lineage>
        <taxon>Eukaryota</taxon>
        <taxon>Fungi</taxon>
        <taxon>Fungi incertae sedis</taxon>
        <taxon>Microsporidia</taxon>
        <taxon>Pleistophoridae</taxon>
        <taxon>Trachipleistophora</taxon>
    </lineage>
</organism>
<sequence>MKLFYFSSNVNKYNEIKELLPFPVHFQKARFIKQQQTLDETVLKKLKQLQNLYYHQAMLVDSTSLEIAGLHGLPGPYIDAFLSLGYDNIEEIVKKVGRRAKVKNVLGLALFDEFILFDGVCDGTIVETRGEYSSGFDKIFMLDRDCYTLAEHVFKERKVISPRGHSVFYLLKYCEKNKITHLFQED</sequence>
<keyword evidence="2 3" id="KW-0378">Hydrolase</keyword>
<dbReference type="SUPFAM" id="SSF52972">
    <property type="entry name" value="ITPase-like"/>
    <property type="match status" value="1"/>
</dbReference>